<comment type="caution">
    <text evidence="1">The sequence shown here is derived from an EMBL/GenBank/DDBJ whole genome shotgun (WGS) entry which is preliminary data.</text>
</comment>
<dbReference type="Proteomes" id="UP001196413">
    <property type="component" value="Unassembled WGS sequence"/>
</dbReference>
<accession>A0AAD5QHX6</accession>
<evidence type="ECO:0000313" key="1">
    <source>
        <dbReference type="EMBL" id="KAJ1351477.1"/>
    </source>
</evidence>
<protein>
    <submittedName>
        <fullName evidence="1">Uncharacterized protein</fullName>
    </submittedName>
</protein>
<keyword evidence="2" id="KW-1185">Reference proteome</keyword>
<sequence length="69" mass="7784">MAHPLHQRLQSSLSILISSTHNILKANRTSFHLDVTSEVQKKTATCVYAGLVRPYDIYRKPSFPLSSTK</sequence>
<dbReference type="AlphaFoldDB" id="A0AAD5QHX6"/>
<proteinExistence type="predicted"/>
<reference evidence="1" key="1">
    <citation type="submission" date="2021-06" db="EMBL/GenBank/DDBJ databases">
        <title>Parelaphostrongylus tenuis whole genome reference sequence.</title>
        <authorList>
            <person name="Garwood T.J."/>
            <person name="Larsen P.A."/>
            <person name="Fountain-Jones N.M."/>
            <person name="Garbe J.R."/>
            <person name="Macchietto M.G."/>
            <person name="Kania S.A."/>
            <person name="Gerhold R.W."/>
            <person name="Richards J.E."/>
            <person name="Wolf T.M."/>
        </authorList>
    </citation>
    <scope>NUCLEOTIDE SEQUENCE</scope>
    <source>
        <strain evidence="1">MNPRO001-30</strain>
        <tissue evidence="1">Meninges</tissue>
    </source>
</reference>
<name>A0AAD5QHX6_PARTN</name>
<dbReference type="EMBL" id="JAHQIW010001081">
    <property type="protein sequence ID" value="KAJ1351477.1"/>
    <property type="molecule type" value="Genomic_DNA"/>
</dbReference>
<gene>
    <name evidence="1" type="ORF">KIN20_007487</name>
</gene>
<organism evidence="1 2">
    <name type="scientific">Parelaphostrongylus tenuis</name>
    <name type="common">Meningeal worm</name>
    <dbReference type="NCBI Taxonomy" id="148309"/>
    <lineage>
        <taxon>Eukaryota</taxon>
        <taxon>Metazoa</taxon>
        <taxon>Ecdysozoa</taxon>
        <taxon>Nematoda</taxon>
        <taxon>Chromadorea</taxon>
        <taxon>Rhabditida</taxon>
        <taxon>Rhabditina</taxon>
        <taxon>Rhabditomorpha</taxon>
        <taxon>Strongyloidea</taxon>
        <taxon>Metastrongylidae</taxon>
        <taxon>Parelaphostrongylus</taxon>
    </lineage>
</organism>
<evidence type="ECO:0000313" key="2">
    <source>
        <dbReference type="Proteomes" id="UP001196413"/>
    </source>
</evidence>